<feature type="compositionally biased region" description="Acidic residues" evidence="2">
    <location>
        <begin position="334"/>
        <end position="345"/>
    </location>
</feature>
<reference evidence="3" key="1">
    <citation type="submission" date="2022-07" db="EMBL/GenBank/DDBJ databases">
        <title>Genome Sequence of Leucocoprinus birnbaumii.</title>
        <authorList>
            <person name="Buettner E."/>
        </authorList>
    </citation>
    <scope>NUCLEOTIDE SEQUENCE</scope>
    <source>
        <strain evidence="3">VT141</strain>
    </source>
</reference>
<feature type="compositionally biased region" description="Low complexity" evidence="2">
    <location>
        <begin position="566"/>
        <end position="582"/>
    </location>
</feature>
<gene>
    <name evidence="3" type="ORF">NP233_g5509</name>
</gene>
<feature type="compositionally biased region" description="Pro residues" evidence="2">
    <location>
        <begin position="796"/>
        <end position="810"/>
    </location>
</feature>
<evidence type="ECO:0000256" key="1">
    <source>
        <dbReference type="SAM" id="Coils"/>
    </source>
</evidence>
<evidence type="ECO:0000313" key="4">
    <source>
        <dbReference type="Proteomes" id="UP001213000"/>
    </source>
</evidence>
<name>A0AAD5VT55_9AGAR</name>
<feature type="compositionally biased region" description="Basic residues" evidence="2">
    <location>
        <begin position="898"/>
        <end position="914"/>
    </location>
</feature>
<feature type="compositionally biased region" description="Low complexity" evidence="2">
    <location>
        <begin position="1009"/>
        <end position="1018"/>
    </location>
</feature>
<feature type="compositionally biased region" description="Pro residues" evidence="2">
    <location>
        <begin position="524"/>
        <end position="534"/>
    </location>
</feature>
<feature type="region of interest" description="Disordered" evidence="2">
    <location>
        <begin position="871"/>
        <end position="1037"/>
    </location>
</feature>
<keyword evidence="1" id="KW-0175">Coiled coil</keyword>
<feature type="region of interest" description="Disordered" evidence="2">
    <location>
        <begin position="237"/>
        <end position="376"/>
    </location>
</feature>
<keyword evidence="4" id="KW-1185">Reference proteome</keyword>
<dbReference type="AlphaFoldDB" id="A0AAD5VT55"/>
<feature type="compositionally biased region" description="Basic and acidic residues" evidence="2">
    <location>
        <begin position="648"/>
        <end position="658"/>
    </location>
</feature>
<evidence type="ECO:0000313" key="3">
    <source>
        <dbReference type="EMBL" id="KAJ3568753.1"/>
    </source>
</evidence>
<evidence type="ECO:0000256" key="2">
    <source>
        <dbReference type="SAM" id="MobiDB-lite"/>
    </source>
</evidence>
<feature type="compositionally biased region" description="Acidic residues" evidence="2">
    <location>
        <begin position="367"/>
        <end position="376"/>
    </location>
</feature>
<accession>A0AAD5VT55</accession>
<proteinExistence type="predicted"/>
<protein>
    <submittedName>
        <fullName evidence="3">Uncharacterized protein</fullName>
    </submittedName>
</protein>
<feature type="compositionally biased region" description="Acidic residues" evidence="2">
    <location>
        <begin position="506"/>
        <end position="515"/>
    </location>
</feature>
<dbReference type="GO" id="GO:0046982">
    <property type="term" value="F:protein heterodimerization activity"/>
    <property type="evidence" value="ECO:0007669"/>
    <property type="project" value="InterPro"/>
</dbReference>
<dbReference type="InterPro" id="IPR018465">
    <property type="entry name" value="Scm3/HJURP"/>
</dbReference>
<feature type="compositionally biased region" description="Pro residues" evidence="2">
    <location>
        <begin position="885"/>
        <end position="894"/>
    </location>
</feature>
<dbReference type="GO" id="GO:0042393">
    <property type="term" value="F:histone binding"/>
    <property type="evidence" value="ECO:0007669"/>
    <property type="project" value="InterPro"/>
</dbReference>
<feature type="compositionally biased region" description="Low complexity" evidence="2">
    <location>
        <begin position="685"/>
        <end position="694"/>
    </location>
</feature>
<feature type="compositionally biased region" description="Acidic residues" evidence="2">
    <location>
        <begin position="283"/>
        <end position="295"/>
    </location>
</feature>
<feature type="region of interest" description="Disordered" evidence="2">
    <location>
        <begin position="446"/>
        <end position="476"/>
    </location>
</feature>
<sequence>MDLLDFMNNIKQMLEEDNKQLEQCVQERKTREVEKEARRVEKEKDLTFILEKLGEIQDSLAILKAVRGDETDLAPPRGDQGEDSLRAGNTTVETAATLLQGALHLESPRLSEMSFKVPWDVSRPLLITPSASPPPRSLTSKVDVAPPPPKRQRLTSVSRSSSLRRSVSVSDAGIDIQKEREASRARLLDTWSQLAERYSRPLDEDDIVDIRTGEIVKDNGFWRTTRQFRFGEVLAPDSREENVADESEDEDGIDELDAFPEEHDFLEDVFARGLQKVSAPDEGSGDEDDLEDFLEAEQRRKEEFGSDIEEEELAVSSGQPAERTHPDISNELVNELEDEDEDEETVGGSHDVPGTSSSYDSAAEYSGSEDELDNWEPTEASRVIVACEASESLSVDEGSGFESEIEIVDEPPSFPQILSLRKRTPATQLQSPPHSYTSSVDQPITGCIEISLPPPPSTPARSAGPQAARQARSTLCFAPEKQPIKIPKYHITTAQQRANNSLEVIDITDDDEETESQSYTAAPSPSPPPSPPLSPIKRVRSRLVPEVVITTPPPRMSRIKDTIGESPSKPKSTSPVKSTKQTIISEALSKTASPMKTPRKTMPLVPGLKASPAKKPTQKTESTETLKKSEMVPSSRKRLPSRRTPSSLHEDQERDKRNRNPSAPKRTLSPEIGDRPASPDLSTVRSSARRASSSPPNTRVSRKRKRSSSQHEKHAHPSTPEKLSKEATGARYRPSTPERSSGSHRQPQRSNSKSGRPTPAADVDSSSSDEEDRRDRHATRRSASVSMTMQSTQPPFSTPQHPPGAYPPVADPRAQQIITSAMQQLAALLWTPPTHSNSSALMYPYTPTHHRYSSVGPSLMHSTPNHPHPYPFSFDPSFSRATLPPSSPEPPSSPVKPRERKKSLVSRSHSRGRRVSFCVNDSREESDSGSSASEQLQLTSKQRRGRKDRSLSPQQSQNKGKGKAVERFISLSESEEEGDHDESWTNFSRAKSARAQTPGPETPVKEGASSSSSRLRLLNKGTSKRRANNQHHGGSND</sequence>
<feature type="compositionally biased region" description="Polar residues" evidence="2">
    <location>
        <begin position="781"/>
        <end position="795"/>
    </location>
</feature>
<feature type="coiled-coil region" evidence="1">
    <location>
        <begin position="4"/>
        <end position="31"/>
    </location>
</feature>
<dbReference type="GO" id="GO:0005634">
    <property type="term" value="C:nucleus"/>
    <property type="evidence" value="ECO:0007669"/>
    <property type="project" value="InterPro"/>
</dbReference>
<comment type="caution">
    <text evidence="3">The sequence shown here is derived from an EMBL/GenBank/DDBJ whole genome shotgun (WGS) entry which is preliminary data.</text>
</comment>
<feature type="compositionally biased region" description="Acidic residues" evidence="2">
    <location>
        <begin position="243"/>
        <end position="267"/>
    </location>
</feature>
<feature type="region of interest" description="Disordered" evidence="2">
    <location>
        <begin position="495"/>
        <end position="810"/>
    </location>
</feature>
<feature type="region of interest" description="Disordered" evidence="2">
    <location>
        <begin position="128"/>
        <end position="162"/>
    </location>
</feature>
<dbReference type="Gene3D" id="1.10.20.10">
    <property type="entry name" value="Histone, subunit A"/>
    <property type="match status" value="1"/>
</dbReference>
<feature type="compositionally biased region" description="Basic and acidic residues" evidence="2">
    <location>
        <begin position="621"/>
        <end position="630"/>
    </location>
</feature>
<dbReference type="Proteomes" id="UP001213000">
    <property type="component" value="Unassembled WGS sequence"/>
</dbReference>
<feature type="compositionally biased region" description="Polar residues" evidence="2">
    <location>
        <begin position="737"/>
        <end position="755"/>
    </location>
</feature>
<dbReference type="Pfam" id="PF10384">
    <property type="entry name" value="Scm3"/>
    <property type="match status" value="1"/>
</dbReference>
<feature type="compositionally biased region" description="Basic residues" evidence="2">
    <location>
        <begin position="700"/>
        <end position="716"/>
    </location>
</feature>
<organism evidence="3 4">
    <name type="scientific">Leucocoprinus birnbaumii</name>
    <dbReference type="NCBI Taxonomy" id="56174"/>
    <lineage>
        <taxon>Eukaryota</taxon>
        <taxon>Fungi</taxon>
        <taxon>Dikarya</taxon>
        <taxon>Basidiomycota</taxon>
        <taxon>Agaricomycotina</taxon>
        <taxon>Agaricomycetes</taxon>
        <taxon>Agaricomycetidae</taxon>
        <taxon>Agaricales</taxon>
        <taxon>Agaricineae</taxon>
        <taxon>Agaricaceae</taxon>
        <taxon>Leucocoprinus</taxon>
    </lineage>
</organism>
<dbReference type="EMBL" id="JANIEX010000326">
    <property type="protein sequence ID" value="KAJ3568753.1"/>
    <property type="molecule type" value="Genomic_DNA"/>
</dbReference>
<dbReference type="InterPro" id="IPR009072">
    <property type="entry name" value="Histone-fold"/>
</dbReference>